<dbReference type="CDD" id="cd14014">
    <property type="entry name" value="STKc_PknB_like"/>
    <property type="match status" value="1"/>
</dbReference>
<evidence type="ECO:0000256" key="1">
    <source>
        <dbReference type="ARBA" id="ARBA00012513"/>
    </source>
</evidence>
<comment type="catalytic activity">
    <reaction evidence="8">
        <text>L-seryl-[protein] + ATP = O-phospho-L-seryl-[protein] + ADP + H(+)</text>
        <dbReference type="Rhea" id="RHEA:17989"/>
        <dbReference type="Rhea" id="RHEA-COMP:9863"/>
        <dbReference type="Rhea" id="RHEA-COMP:11604"/>
        <dbReference type="ChEBI" id="CHEBI:15378"/>
        <dbReference type="ChEBI" id="CHEBI:29999"/>
        <dbReference type="ChEBI" id="CHEBI:30616"/>
        <dbReference type="ChEBI" id="CHEBI:83421"/>
        <dbReference type="ChEBI" id="CHEBI:456216"/>
        <dbReference type="EC" id="2.7.11.1"/>
    </reaction>
</comment>
<evidence type="ECO:0000256" key="4">
    <source>
        <dbReference type="ARBA" id="ARBA00022741"/>
    </source>
</evidence>
<evidence type="ECO:0000256" key="3">
    <source>
        <dbReference type="ARBA" id="ARBA00022679"/>
    </source>
</evidence>
<dbReference type="InterPro" id="IPR000719">
    <property type="entry name" value="Prot_kinase_dom"/>
</dbReference>
<keyword evidence="12" id="KW-1185">Reference proteome</keyword>
<dbReference type="InterPro" id="IPR008271">
    <property type="entry name" value="Ser/Thr_kinase_AS"/>
</dbReference>
<gene>
    <name evidence="11" type="ORF">FRE64_07980</name>
</gene>
<dbReference type="Pfam" id="PF00069">
    <property type="entry name" value="Pkinase"/>
    <property type="match status" value="1"/>
</dbReference>
<sequence>MITKYQPGQIIANRYQILDILGQGGSGFTYKAQDQTNQQQVALKVLSLSQLNDWKQEELFKREASILRELSHPCIPKYFDDFEIETADDRLYYLVQQLAPGKSLASLIKKGWNPQEEEVKQIAHSVLDILVYLQTFNPPIIHRDIKPENLIYETPSQDQENTLFLVDFGAVQAHRHSSTVARTIVGTYGYIAPEQLRGEANCSTDLYGLAATILFLLTEKSPSEFPQKDFKIQFSQKVQISKPFANWLDKNLEPTQERRFPSAQVAWQALPHNYNTNQEKTVSPVGKLASLAGVSSLMIISFLLGNNISELEYSEEENPSLSDQEAVALIQRWQSSKQQMFAPPYNKRLSKQLLTGEALTNNKGSIDWLKNNGGYYTYNLQRIENAGNFYQNGNSGHIEVIVREQRTFCMNGRPSQDDNTIDDKRLVRYNLRNEQGKWKISNYETQNVINQRGNPNKSCRL</sequence>
<dbReference type="PANTHER" id="PTHR24363:SF0">
    <property type="entry name" value="SERINE_THREONINE KINASE LIKE DOMAIN CONTAINING 1"/>
    <property type="match status" value="1"/>
</dbReference>
<evidence type="ECO:0000256" key="5">
    <source>
        <dbReference type="ARBA" id="ARBA00022777"/>
    </source>
</evidence>
<dbReference type="SMART" id="SM00220">
    <property type="entry name" value="S_TKc"/>
    <property type="match status" value="1"/>
</dbReference>
<protein>
    <recommendedName>
        <fullName evidence="1">non-specific serine/threonine protein kinase</fullName>
        <ecNumber evidence="1">2.7.11.1</ecNumber>
    </recommendedName>
</protein>
<feature type="binding site" evidence="9">
    <location>
        <position position="44"/>
    </location>
    <ligand>
        <name>ATP</name>
        <dbReference type="ChEBI" id="CHEBI:30616"/>
    </ligand>
</feature>
<dbReference type="OrthoDB" id="5518868at2"/>
<organism evidence="11 12">
    <name type="scientific">Euhalothece natronophila Z-M001</name>
    <dbReference type="NCBI Taxonomy" id="522448"/>
    <lineage>
        <taxon>Bacteria</taxon>
        <taxon>Bacillati</taxon>
        <taxon>Cyanobacteriota</taxon>
        <taxon>Cyanophyceae</taxon>
        <taxon>Oscillatoriophycideae</taxon>
        <taxon>Chroococcales</taxon>
        <taxon>Halothecacae</taxon>
        <taxon>Halothece cluster</taxon>
        <taxon>Euhalothece</taxon>
    </lineage>
</organism>
<evidence type="ECO:0000256" key="8">
    <source>
        <dbReference type="ARBA" id="ARBA00048679"/>
    </source>
</evidence>
<dbReference type="PROSITE" id="PS00108">
    <property type="entry name" value="PROTEIN_KINASE_ST"/>
    <property type="match status" value="1"/>
</dbReference>
<dbReference type="InterPro" id="IPR017441">
    <property type="entry name" value="Protein_kinase_ATP_BS"/>
</dbReference>
<evidence type="ECO:0000256" key="9">
    <source>
        <dbReference type="PROSITE-ProRule" id="PRU10141"/>
    </source>
</evidence>
<dbReference type="InterPro" id="IPR025344">
    <property type="entry name" value="CDP1-like_IMS"/>
</dbReference>
<feature type="domain" description="Protein kinase" evidence="10">
    <location>
        <begin position="15"/>
        <end position="275"/>
    </location>
</feature>
<dbReference type="PROSITE" id="PS50011">
    <property type="entry name" value="PROTEIN_KINASE_DOM"/>
    <property type="match status" value="1"/>
</dbReference>
<reference evidence="11" key="1">
    <citation type="submission" date="2019-08" db="EMBL/GenBank/DDBJ databases">
        <title>Carotenoids and Carotenoid Binding Proteins in the Halophilic Cyanobacterium Euhalothece sp. ZM00.</title>
        <authorList>
            <person name="Cho S.M."/>
            <person name="Song J.Y."/>
            <person name="Park Y.-I."/>
        </authorList>
    </citation>
    <scope>NUCLEOTIDE SEQUENCE [LARGE SCALE GENOMIC DNA]</scope>
    <source>
        <strain evidence="11">Z-M001</strain>
    </source>
</reference>
<dbReference type="KEGG" id="enn:FRE64_07980"/>
<evidence type="ECO:0000313" key="11">
    <source>
        <dbReference type="EMBL" id="QDZ39885.1"/>
    </source>
</evidence>
<comment type="catalytic activity">
    <reaction evidence="7">
        <text>L-threonyl-[protein] + ATP = O-phospho-L-threonyl-[protein] + ADP + H(+)</text>
        <dbReference type="Rhea" id="RHEA:46608"/>
        <dbReference type="Rhea" id="RHEA-COMP:11060"/>
        <dbReference type="Rhea" id="RHEA-COMP:11605"/>
        <dbReference type="ChEBI" id="CHEBI:15378"/>
        <dbReference type="ChEBI" id="CHEBI:30013"/>
        <dbReference type="ChEBI" id="CHEBI:30616"/>
        <dbReference type="ChEBI" id="CHEBI:61977"/>
        <dbReference type="ChEBI" id="CHEBI:456216"/>
        <dbReference type="EC" id="2.7.11.1"/>
    </reaction>
</comment>
<evidence type="ECO:0000256" key="7">
    <source>
        <dbReference type="ARBA" id="ARBA00047899"/>
    </source>
</evidence>
<evidence type="ECO:0000259" key="10">
    <source>
        <dbReference type="PROSITE" id="PS50011"/>
    </source>
</evidence>
<dbReference type="GO" id="GO:0005524">
    <property type="term" value="F:ATP binding"/>
    <property type="evidence" value="ECO:0007669"/>
    <property type="project" value="UniProtKB-UniRule"/>
</dbReference>
<dbReference type="Proteomes" id="UP000318453">
    <property type="component" value="Chromosome"/>
</dbReference>
<accession>A0A5B8NNW6</accession>
<dbReference type="Pfam" id="PF13355">
    <property type="entry name" value="ARC6-like_IMS"/>
    <property type="match status" value="1"/>
</dbReference>
<evidence type="ECO:0000256" key="6">
    <source>
        <dbReference type="ARBA" id="ARBA00022840"/>
    </source>
</evidence>
<dbReference type="RefSeq" id="WP_146295481.1">
    <property type="nucleotide sequence ID" value="NZ_CP042326.1"/>
</dbReference>
<dbReference type="PANTHER" id="PTHR24363">
    <property type="entry name" value="SERINE/THREONINE PROTEIN KINASE"/>
    <property type="match status" value="1"/>
</dbReference>
<keyword evidence="3" id="KW-0808">Transferase</keyword>
<dbReference type="Gene3D" id="1.10.510.10">
    <property type="entry name" value="Transferase(Phosphotransferase) domain 1"/>
    <property type="match status" value="1"/>
</dbReference>
<proteinExistence type="predicted"/>
<keyword evidence="6 9" id="KW-0067">ATP-binding</keyword>
<name>A0A5B8NNW6_9CHRO</name>
<dbReference type="InterPro" id="IPR011009">
    <property type="entry name" value="Kinase-like_dom_sf"/>
</dbReference>
<dbReference type="SUPFAM" id="SSF56112">
    <property type="entry name" value="Protein kinase-like (PK-like)"/>
    <property type="match status" value="1"/>
</dbReference>
<keyword evidence="5" id="KW-0418">Kinase</keyword>
<dbReference type="EMBL" id="CP042326">
    <property type="protein sequence ID" value="QDZ39885.1"/>
    <property type="molecule type" value="Genomic_DNA"/>
</dbReference>
<keyword evidence="2" id="KW-0723">Serine/threonine-protein kinase</keyword>
<evidence type="ECO:0000313" key="12">
    <source>
        <dbReference type="Proteomes" id="UP000318453"/>
    </source>
</evidence>
<dbReference type="EC" id="2.7.11.1" evidence="1"/>
<dbReference type="PROSITE" id="PS00107">
    <property type="entry name" value="PROTEIN_KINASE_ATP"/>
    <property type="match status" value="1"/>
</dbReference>
<dbReference type="AlphaFoldDB" id="A0A5B8NNW6"/>
<evidence type="ECO:0000256" key="2">
    <source>
        <dbReference type="ARBA" id="ARBA00022527"/>
    </source>
</evidence>
<dbReference type="GO" id="GO:0004674">
    <property type="term" value="F:protein serine/threonine kinase activity"/>
    <property type="evidence" value="ECO:0007669"/>
    <property type="project" value="UniProtKB-KW"/>
</dbReference>
<keyword evidence="4 9" id="KW-0547">Nucleotide-binding</keyword>